<dbReference type="PATRIC" id="fig|1184387.3.peg.579"/>
<keyword evidence="1" id="KW-0175">Coiled coil</keyword>
<gene>
    <name evidence="2" type="ORF">XD94_0268</name>
</gene>
<comment type="caution">
    <text evidence="2">The sequence shown here is derived from an EMBL/GenBank/DDBJ whole genome shotgun (WGS) entry which is preliminary data.</text>
</comment>
<dbReference type="AlphaFoldDB" id="A0A117M394"/>
<dbReference type="EMBL" id="LGGP01000026">
    <property type="protein sequence ID" value="KUK81909.1"/>
    <property type="molecule type" value="Genomic_DNA"/>
</dbReference>
<evidence type="ECO:0000313" key="3">
    <source>
        <dbReference type="Proteomes" id="UP000054092"/>
    </source>
</evidence>
<sequence length="319" mass="37150">MTALLIIIAVLLGYVAYRLILREGGIFLGPYEFKFRKDPGPDEFLQRLKELQQGKQDFESRLVLSAATSKFPNNIEFFRLAMDKVFTDLKAAQTEKEVEEIFTRGESLIKEFGAASGTDSISLLTEYSKRLVQAQEEFYSLRKERDLEIERRQRERNEEILKELENILEGIRASNDEMAIRDAMNNAARLETGMDLSLVDESQNERYRDVKNGFYKMAEEKVESLRSARYSRYNRKAIERLKKLLDEFTENEKELSKSGSSLPVTLKEYIGTLNTSYFDGPTMQYFNYVYGYIFSLIDEDLKFEVTRIMAETEKDTLDI</sequence>
<evidence type="ECO:0000256" key="1">
    <source>
        <dbReference type="SAM" id="Coils"/>
    </source>
</evidence>
<evidence type="ECO:0000313" key="2">
    <source>
        <dbReference type="EMBL" id="KUK81909.1"/>
    </source>
</evidence>
<feature type="coiled-coil region" evidence="1">
    <location>
        <begin position="124"/>
        <end position="181"/>
    </location>
</feature>
<dbReference type="Proteomes" id="UP000054092">
    <property type="component" value="Unassembled WGS sequence"/>
</dbReference>
<accession>A0A117M394</accession>
<organism evidence="2 3">
    <name type="scientific">Mesotoga prima</name>
    <dbReference type="NCBI Taxonomy" id="1184387"/>
    <lineage>
        <taxon>Bacteria</taxon>
        <taxon>Thermotogati</taxon>
        <taxon>Thermotogota</taxon>
        <taxon>Thermotogae</taxon>
        <taxon>Kosmotogales</taxon>
        <taxon>Kosmotogaceae</taxon>
        <taxon>Mesotoga</taxon>
    </lineage>
</organism>
<proteinExistence type="predicted"/>
<reference evidence="3" key="1">
    <citation type="journal article" date="2015" name="MBio">
        <title>Genome-Resolved Metagenomic Analysis Reveals Roles for Candidate Phyla and Other Microbial Community Members in Biogeochemical Transformations in Oil Reservoirs.</title>
        <authorList>
            <person name="Hu P."/>
            <person name="Tom L."/>
            <person name="Singh A."/>
            <person name="Thomas B.C."/>
            <person name="Baker B.J."/>
            <person name="Piceno Y.M."/>
            <person name="Andersen G.L."/>
            <person name="Banfield J.F."/>
        </authorList>
    </citation>
    <scope>NUCLEOTIDE SEQUENCE [LARGE SCALE GENOMIC DNA]</scope>
</reference>
<protein>
    <submittedName>
        <fullName evidence="2">Uncharacterized protein</fullName>
    </submittedName>
</protein>
<name>A0A117M394_9BACT</name>